<dbReference type="InterPro" id="IPR015683">
    <property type="entry name" value="Ionotropic_Glu_rcpt"/>
</dbReference>
<keyword evidence="2" id="KW-0813">Transport</keyword>
<dbReference type="GO" id="GO:0016020">
    <property type="term" value="C:membrane"/>
    <property type="evidence" value="ECO:0007669"/>
    <property type="project" value="UniProtKB-SubCell"/>
</dbReference>
<keyword evidence="15" id="KW-1185">Reference proteome</keyword>
<dbReference type="GO" id="GO:0015276">
    <property type="term" value="F:ligand-gated monoatomic ion channel activity"/>
    <property type="evidence" value="ECO:0007669"/>
    <property type="project" value="InterPro"/>
</dbReference>
<evidence type="ECO:0000256" key="3">
    <source>
        <dbReference type="ARBA" id="ARBA00022692"/>
    </source>
</evidence>
<dbReference type="Gene3D" id="1.10.287.70">
    <property type="match status" value="1"/>
</dbReference>
<gene>
    <name evidence="14" type="ORF">KP509_22G076100</name>
</gene>
<proteinExistence type="predicted"/>
<reference evidence="14" key="1">
    <citation type="submission" date="2021-08" db="EMBL/GenBank/DDBJ databases">
        <title>WGS assembly of Ceratopteris richardii.</title>
        <authorList>
            <person name="Marchant D.B."/>
            <person name="Chen G."/>
            <person name="Jenkins J."/>
            <person name="Shu S."/>
            <person name="Leebens-Mack J."/>
            <person name="Grimwood J."/>
            <person name="Schmutz J."/>
            <person name="Soltis P."/>
            <person name="Soltis D."/>
            <person name="Chen Z.-H."/>
        </authorList>
    </citation>
    <scope>NUCLEOTIDE SEQUENCE</scope>
    <source>
        <strain evidence="14">Whitten #5841</strain>
        <tissue evidence="14">Leaf</tissue>
    </source>
</reference>
<accession>A0A8T2S9R4</accession>
<feature type="transmembrane region" description="Helical" evidence="12">
    <location>
        <begin position="194"/>
        <end position="212"/>
    </location>
</feature>
<evidence type="ECO:0000256" key="1">
    <source>
        <dbReference type="ARBA" id="ARBA00004141"/>
    </source>
</evidence>
<evidence type="ECO:0000256" key="5">
    <source>
        <dbReference type="ARBA" id="ARBA00023065"/>
    </source>
</evidence>
<evidence type="ECO:0000313" key="14">
    <source>
        <dbReference type="EMBL" id="KAH7307759.1"/>
    </source>
</evidence>
<name>A0A8T2S9R4_CERRI</name>
<evidence type="ECO:0000256" key="4">
    <source>
        <dbReference type="ARBA" id="ARBA00022989"/>
    </source>
</evidence>
<comment type="caution">
    <text evidence="14">The sequence shown here is derived from an EMBL/GenBank/DDBJ whole genome shotgun (WGS) entry which is preliminary data.</text>
</comment>
<dbReference type="AlphaFoldDB" id="A0A8T2S9R4"/>
<keyword evidence="6 12" id="KW-0472">Membrane</keyword>
<comment type="subcellular location">
    <subcellularLocation>
        <location evidence="1">Membrane</location>
        <topology evidence="1">Multi-pass membrane protein</topology>
    </subcellularLocation>
</comment>
<feature type="transmembrane region" description="Helical" evidence="12">
    <location>
        <begin position="435"/>
        <end position="455"/>
    </location>
</feature>
<keyword evidence="3 12" id="KW-0812">Transmembrane</keyword>
<keyword evidence="8" id="KW-0325">Glycoprotein</keyword>
<evidence type="ECO:0000256" key="11">
    <source>
        <dbReference type="SAM" id="MobiDB-lite"/>
    </source>
</evidence>
<feature type="transmembrane region" description="Helical" evidence="12">
    <location>
        <begin position="261"/>
        <end position="285"/>
    </location>
</feature>
<dbReference type="Gene3D" id="3.40.190.10">
    <property type="entry name" value="Periplasmic binding protein-like II"/>
    <property type="match status" value="1"/>
</dbReference>
<keyword evidence="10" id="KW-0407">Ion channel</keyword>
<evidence type="ECO:0000256" key="9">
    <source>
        <dbReference type="ARBA" id="ARBA00023286"/>
    </source>
</evidence>
<feature type="domain" description="Ionotropic glutamate receptor C-terminal" evidence="13">
    <location>
        <begin position="49"/>
        <end position="415"/>
    </location>
</feature>
<evidence type="ECO:0000256" key="10">
    <source>
        <dbReference type="ARBA" id="ARBA00023303"/>
    </source>
</evidence>
<dbReference type="EMBL" id="CM035427">
    <property type="protein sequence ID" value="KAH7307759.1"/>
    <property type="molecule type" value="Genomic_DNA"/>
</dbReference>
<keyword evidence="5" id="KW-0406">Ion transport</keyword>
<dbReference type="PANTHER" id="PTHR18966">
    <property type="entry name" value="IONOTROPIC GLUTAMATE RECEPTOR"/>
    <property type="match status" value="1"/>
</dbReference>
<dbReference type="OrthoDB" id="5984008at2759"/>
<dbReference type="OMA" id="YEHMERK"/>
<feature type="transmembrane region" description="Helical" evidence="12">
    <location>
        <begin position="232"/>
        <end position="249"/>
    </location>
</feature>
<evidence type="ECO:0000256" key="7">
    <source>
        <dbReference type="ARBA" id="ARBA00023170"/>
    </source>
</evidence>
<protein>
    <recommendedName>
        <fullName evidence="13">Ionotropic glutamate receptor C-terminal domain-containing protein</fullName>
    </recommendedName>
</protein>
<evidence type="ECO:0000256" key="6">
    <source>
        <dbReference type="ARBA" id="ARBA00023136"/>
    </source>
</evidence>
<evidence type="ECO:0000259" key="13">
    <source>
        <dbReference type="SMART" id="SM00079"/>
    </source>
</evidence>
<dbReference type="Pfam" id="PF00060">
    <property type="entry name" value="Lig_chan"/>
    <property type="match status" value="1"/>
</dbReference>
<evidence type="ECO:0000313" key="15">
    <source>
        <dbReference type="Proteomes" id="UP000825935"/>
    </source>
</evidence>
<dbReference type="Proteomes" id="UP000825935">
    <property type="component" value="Chromosome 22"/>
</dbReference>
<organism evidence="14 15">
    <name type="scientific">Ceratopteris richardii</name>
    <name type="common">Triangle waterfern</name>
    <dbReference type="NCBI Taxonomy" id="49495"/>
    <lineage>
        <taxon>Eukaryota</taxon>
        <taxon>Viridiplantae</taxon>
        <taxon>Streptophyta</taxon>
        <taxon>Embryophyta</taxon>
        <taxon>Tracheophyta</taxon>
        <taxon>Polypodiopsida</taxon>
        <taxon>Polypodiidae</taxon>
        <taxon>Polypodiales</taxon>
        <taxon>Pteridineae</taxon>
        <taxon>Pteridaceae</taxon>
        <taxon>Parkerioideae</taxon>
        <taxon>Ceratopteris</taxon>
    </lineage>
</organism>
<feature type="region of interest" description="Disordered" evidence="11">
    <location>
        <begin position="470"/>
        <end position="498"/>
    </location>
</feature>
<keyword evidence="4 12" id="KW-1133">Transmembrane helix</keyword>
<evidence type="ECO:0000256" key="12">
    <source>
        <dbReference type="SAM" id="Phobius"/>
    </source>
</evidence>
<dbReference type="SUPFAM" id="SSF53850">
    <property type="entry name" value="Periplasmic binding protein-like II"/>
    <property type="match status" value="1"/>
</dbReference>
<dbReference type="InterPro" id="IPR001320">
    <property type="entry name" value="Iontro_rcpt_C"/>
</dbReference>
<evidence type="ECO:0000256" key="8">
    <source>
        <dbReference type="ARBA" id="ARBA00023180"/>
    </source>
</evidence>
<dbReference type="SMART" id="SM00079">
    <property type="entry name" value="PBPe"/>
    <property type="match status" value="1"/>
</dbReference>
<evidence type="ECO:0000256" key="2">
    <source>
        <dbReference type="ARBA" id="ARBA00022448"/>
    </source>
</evidence>
<sequence length="498" mass="55748">MASCASVCSLTLRIISPFFLTIFFSGPPLSMATAEGGLHLASLNGTLLKVLVPAKGLFNEEFIVCDNSTNPPRVDGFCKAVFIHALSVLSPKPNWTDVEYECFEIEDSNANGNCDCCGIINKSSTKEQDYTTLVQELNKRKDIDAIIGDITIASKRLDFANFTQTYIDSGIVIVTLDDDFSRTWIGIFFEPLELGTWFILVGSILTAGFALWLLEDNTRMWQHSYQSATSRFIHFSRTFWFLTLSLVFFRRDCLKSSLSKFVMMAWIIFILFVSSSYVASLSSILTVNKRSPKNLGIQDLGNKKVGYQYGSIVKEYLMNQNISNLCPVKNLSDYEKLLRNGTVFAVVDEIPYISLFLAEQPASKCDFSVGKKLTIEGLGFAFYNESLANAFSTSILELSESGELQNLAKGWGLTYFECPDTIQSTQLNLQNSEGLFIFMAGVLSLIVVFLLIKAVHEWLSKRQRRDGIGDYMDDPSARASTRRRTSFSRLGLHPSEMS</sequence>
<keyword evidence="7" id="KW-0675">Receptor</keyword>
<keyword evidence="9" id="KW-1071">Ligand-gated ion channel</keyword>